<evidence type="ECO:0000256" key="11">
    <source>
        <dbReference type="SAM" id="MobiDB-lite"/>
    </source>
</evidence>
<feature type="compositionally biased region" description="Basic and acidic residues" evidence="11">
    <location>
        <begin position="1"/>
        <end position="16"/>
    </location>
</feature>
<dbReference type="PANTHER" id="PTHR14066:SF10">
    <property type="entry name" value="NATRIURETIC PEPTIDES B"/>
    <property type="match status" value="1"/>
</dbReference>
<dbReference type="GO" id="GO:0007218">
    <property type="term" value="P:neuropeptide signaling pathway"/>
    <property type="evidence" value="ECO:0007669"/>
    <property type="project" value="TreeGrafter"/>
</dbReference>
<dbReference type="PANTHER" id="PTHR14066">
    <property type="entry name" value="ATRIAL NATRIURETIC FACTOR PRECURSOR"/>
    <property type="match status" value="1"/>
</dbReference>
<comment type="subcellular location">
    <subcellularLocation>
        <location evidence="1 10">Secreted</location>
    </subcellularLocation>
</comment>
<dbReference type="InterPro" id="IPR030480">
    <property type="entry name" value="Natr_peptide_CS"/>
</dbReference>
<keyword evidence="12" id="KW-1185">Reference proteome</keyword>
<evidence type="ECO:0000313" key="12">
    <source>
        <dbReference type="Proteomes" id="UP000515140"/>
    </source>
</evidence>
<evidence type="ECO:0000256" key="3">
    <source>
        <dbReference type="ARBA" id="ARBA00022525"/>
    </source>
</evidence>
<evidence type="ECO:0000256" key="4">
    <source>
        <dbReference type="ARBA" id="ARBA00022729"/>
    </source>
</evidence>
<keyword evidence="5 10" id="KW-0838">Vasoactive</keyword>
<feature type="compositionally biased region" description="Low complexity" evidence="11">
    <location>
        <begin position="20"/>
        <end position="37"/>
    </location>
</feature>
<dbReference type="GO" id="GO:0007168">
    <property type="term" value="P:receptor guanylyl cyclase signaling pathway"/>
    <property type="evidence" value="ECO:0007669"/>
    <property type="project" value="TreeGrafter"/>
</dbReference>
<gene>
    <name evidence="13" type="primary">NPPB</name>
</gene>
<feature type="compositionally biased region" description="Basic and acidic residues" evidence="11">
    <location>
        <begin position="107"/>
        <end position="122"/>
    </location>
</feature>
<keyword evidence="3" id="KW-0964">Secreted</keyword>
<dbReference type="CTD" id="4879"/>
<evidence type="ECO:0000256" key="2">
    <source>
        <dbReference type="ARBA" id="ARBA00020075"/>
    </source>
</evidence>
<evidence type="ECO:0000256" key="9">
    <source>
        <dbReference type="ARBA" id="ARBA00032369"/>
    </source>
</evidence>
<dbReference type="GO" id="GO:0051427">
    <property type="term" value="F:hormone receptor binding"/>
    <property type="evidence" value="ECO:0007669"/>
    <property type="project" value="TreeGrafter"/>
</dbReference>
<proteinExistence type="inferred from homology"/>
<feature type="non-terminal residue" evidence="13">
    <location>
        <position position="1"/>
    </location>
</feature>
<feature type="compositionally biased region" description="Acidic residues" evidence="11">
    <location>
        <begin position="94"/>
        <end position="103"/>
    </location>
</feature>
<dbReference type="GO" id="GO:0019934">
    <property type="term" value="P:cGMP-mediated signaling"/>
    <property type="evidence" value="ECO:0007669"/>
    <property type="project" value="TreeGrafter"/>
</dbReference>
<dbReference type="Pfam" id="PF00212">
    <property type="entry name" value="ANP"/>
    <property type="match status" value="1"/>
</dbReference>
<dbReference type="InterPro" id="IPR050787">
    <property type="entry name" value="Natriuretic_peptide"/>
</dbReference>
<keyword evidence="4" id="KW-0732">Signal</keyword>
<dbReference type="SMART" id="SM00183">
    <property type="entry name" value="NAT_PEP"/>
    <property type="match status" value="1"/>
</dbReference>
<dbReference type="FunCoup" id="A0A6P5JLS5">
    <property type="interactions" value="243"/>
</dbReference>
<dbReference type="KEGG" id="pcw:110203113"/>
<evidence type="ECO:0000256" key="7">
    <source>
        <dbReference type="ARBA" id="ARBA00031802"/>
    </source>
</evidence>
<reference evidence="13" key="1">
    <citation type="submission" date="2025-08" db="UniProtKB">
        <authorList>
            <consortium name="RefSeq"/>
        </authorList>
    </citation>
    <scope>IDENTIFICATION</scope>
    <source>
        <tissue evidence="13">Spleen</tissue>
    </source>
</reference>
<feature type="region of interest" description="Disordered" evidence="11">
    <location>
        <begin position="1"/>
        <end position="39"/>
    </location>
</feature>
<dbReference type="InterPro" id="IPR002408">
    <property type="entry name" value="Natriuretic_peptide_brain"/>
</dbReference>
<evidence type="ECO:0000256" key="1">
    <source>
        <dbReference type="ARBA" id="ARBA00004613"/>
    </source>
</evidence>
<dbReference type="GO" id="GO:0005179">
    <property type="term" value="F:hormone activity"/>
    <property type="evidence" value="ECO:0007669"/>
    <property type="project" value="InterPro"/>
</dbReference>
<protein>
    <recommendedName>
        <fullName evidence="2">Natriuretic peptides B</fullName>
    </recommendedName>
    <alternativeName>
        <fullName evidence="7">Brain natriuretic factor prohormone</fullName>
    </alternativeName>
    <alternativeName>
        <fullName evidence="8">Gamma-brain natriuretic peptide</fullName>
    </alternativeName>
    <alternativeName>
        <fullName evidence="9">Iso-ANP</fullName>
    </alternativeName>
</protein>
<evidence type="ECO:0000313" key="13">
    <source>
        <dbReference type="RefSeq" id="XP_020835242.1"/>
    </source>
</evidence>
<name>A0A6P5JLS5_PHACI</name>
<evidence type="ECO:0000256" key="8">
    <source>
        <dbReference type="ARBA" id="ARBA00032322"/>
    </source>
</evidence>
<dbReference type="Proteomes" id="UP000515140">
    <property type="component" value="Unplaced"/>
</dbReference>
<dbReference type="InParanoid" id="A0A6P5JLS5"/>
<dbReference type="RefSeq" id="XP_020835242.1">
    <property type="nucleotide sequence ID" value="XM_020979583.1"/>
</dbReference>
<organism evidence="12 13">
    <name type="scientific">Phascolarctos cinereus</name>
    <name type="common">Koala</name>
    <dbReference type="NCBI Taxonomy" id="38626"/>
    <lineage>
        <taxon>Eukaryota</taxon>
        <taxon>Metazoa</taxon>
        <taxon>Chordata</taxon>
        <taxon>Craniata</taxon>
        <taxon>Vertebrata</taxon>
        <taxon>Euteleostomi</taxon>
        <taxon>Mammalia</taxon>
        <taxon>Metatheria</taxon>
        <taxon>Diprotodontia</taxon>
        <taxon>Phascolarctidae</taxon>
        <taxon>Phascolarctos</taxon>
    </lineage>
</organism>
<comment type="similarity">
    <text evidence="10">Belongs to the natriuretic peptide family.</text>
</comment>
<dbReference type="GO" id="GO:0006182">
    <property type="term" value="P:cGMP biosynthetic process"/>
    <property type="evidence" value="ECO:0007669"/>
    <property type="project" value="TreeGrafter"/>
</dbReference>
<dbReference type="InterPro" id="IPR000663">
    <property type="entry name" value="Natr_peptide"/>
</dbReference>
<dbReference type="GeneID" id="110203113"/>
<evidence type="ECO:0000256" key="10">
    <source>
        <dbReference type="RuleBase" id="RU003686"/>
    </source>
</evidence>
<dbReference type="AlphaFoldDB" id="A0A6P5JLS5"/>
<dbReference type="GO" id="GO:0097746">
    <property type="term" value="P:blood vessel diameter maintenance"/>
    <property type="evidence" value="ECO:0007669"/>
    <property type="project" value="UniProtKB-KW"/>
</dbReference>
<dbReference type="PRINTS" id="PR00712">
    <property type="entry name" value="BNATPEPTIDE"/>
</dbReference>
<accession>A0A6P5JLS5</accession>
<dbReference type="GO" id="GO:0005737">
    <property type="term" value="C:cytoplasm"/>
    <property type="evidence" value="ECO:0007669"/>
    <property type="project" value="TreeGrafter"/>
</dbReference>
<dbReference type="GO" id="GO:0003085">
    <property type="term" value="P:negative regulation of systemic arterial blood pressure"/>
    <property type="evidence" value="ECO:0007669"/>
    <property type="project" value="TreeGrafter"/>
</dbReference>
<evidence type="ECO:0000256" key="6">
    <source>
        <dbReference type="ARBA" id="ARBA00023157"/>
    </source>
</evidence>
<sequence>PEKARRAERGKEEQQRRRQQQQQQPEVSPSPSSPLLPKHGLQKALPSIFLLLLLLQLQGSFSHPLDGPRQARELTGVQELLYRLRDQISALEELETAEQEETPGEVWENKKPEHRPVPEGSRSDRVLSFQALRGLQSPKLMRESGCFGRRLDRIGSLSSLGCNVSRRN</sequence>
<dbReference type="GO" id="GO:0005615">
    <property type="term" value="C:extracellular space"/>
    <property type="evidence" value="ECO:0007669"/>
    <property type="project" value="TreeGrafter"/>
</dbReference>
<evidence type="ECO:0000256" key="5">
    <source>
        <dbReference type="ARBA" id="ARBA00022858"/>
    </source>
</evidence>
<keyword evidence="6" id="KW-1015">Disulfide bond</keyword>
<dbReference type="PROSITE" id="PS00263">
    <property type="entry name" value="NATRIURETIC_PEPTIDE"/>
    <property type="match status" value="1"/>
</dbReference>
<feature type="region of interest" description="Disordered" evidence="11">
    <location>
        <begin position="94"/>
        <end position="122"/>
    </location>
</feature>